<dbReference type="Proteomes" id="UP001059617">
    <property type="component" value="Chromosome"/>
</dbReference>
<evidence type="ECO:0000256" key="1">
    <source>
        <dbReference type="ARBA" id="ARBA00023015"/>
    </source>
</evidence>
<dbReference type="EMBL" id="CP073720">
    <property type="protein sequence ID" value="UWP85662.1"/>
    <property type="molecule type" value="Genomic_DNA"/>
</dbReference>
<accession>A0ABY5W7Z0</accession>
<dbReference type="InterPro" id="IPR008920">
    <property type="entry name" value="TF_FadR/GntR_C"/>
</dbReference>
<reference evidence="5" key="2">
    <citation type="submission" date="2022-09" db="EMBL/GenBank/DDBJ databases">
        <title>Biosynthetic gene clusters of Dactylosporangioum fulvum.</title>
        <authorList>
            <person name="Caradec T."/>
        </authorList>
    </citation>
    <scope>NUCLEOTIDE SEQUENCE</scope>
    <source>
        <strain evidence="5">NRRL B-16292</strain>
    </source>
</reference>
<dbReference type="SUPFAM" id="SSF46785">
    <property type="entry name" value="Winged helix' DNA-binding domain"/>
    <property type="match status" value="1"/>
</dbReference>
<evidence type="ECO:0000256" key="3">
    <source>
        <dbReference type="ARBA" id="ARBA00023163"/>
    </source>
</evidence>
<dbReference type="SUPFAM" id="SSF48008">
    <property type="entry name" value="GntR ligand-binding domain-like"/>
    <property type="match status" value="1"/>
</dbReference>
<dbReference type="InterPro" id="IPR036390">
    <property type="entry name" value="WH_DNA-bd_sf"/>
</dbReference>
<dbReference type="CDD" id="cd07377">
    <property type="entry name" value="WHTH_GntR"/>
    <property type="match status" value="1"/>
</dbReference>
<keyword evidence="3" id="KW-0804">Transcription</keyword>
<keyword evidence="2" id="KW-0238">DNA-binding</keyword>
<dbReference type="Pfam" id="PF00392">
    <property type="entry name" value="GntR"/>
    <property type="match status" value="1"/>
</dbReference>
<dbReference type="SMART" id="SM00895">
    <property type="entry name" value="FCD"/>
    <property type="match status" value="1"/>
</dbReference>
<dbReference type="Gene3D" id="1.20.120.530">
    <property type="entry name" value="GntR ligand-binding domain-like"/>
    <property type="match status" value="1"/>
</dbReference>
<sequence>MTTAESVTGGKDASTLIDPMDLLANLGTSLDARTHTQIASALRKLIVLRAVPDDRLPAERELAKTLGVSRMTVREALSVLKAEGMVDTRPGRSGGHYQLQVKPSPHWRSAVANVREEIAELVQYRALLEEMTVRIAVREADTDEMEARLSAAIDLMSHDPDQPRFRHADTAFHLTIAQVSGNRHLCNALADARAELFSWIDTFPIPYELGDAVAEHRAIADAIRDRDEARAVEEVHRHMAKTADHVLRLLDSIGTRGSKS</sequence>
<dbReference type="InterPro" id="IPR000524">
    <property type="entry name" value="Tscrpt_reg_HTH_GntR"/>
</dbReference>
<dbReference type="RefSeq" id="WP_259863833.1">
    <property type="nucleotide sequence ID" value="NZ_BAAAST010000012.1"/>
</dbReference>
<feature type="domain" description="HTH gntR-type" evidence="4">
    <location>
        <begin position="32"/>
        <end position="101"/>
    </location>
</feature>
<gene>
    <name evidence="5" type="ORF">Dfulv_16035</name>
</gene>
<organism evidence="5 6">
    <name type="scientific">Dactylosporangium fulvum</name>
    <dbReference type="NCBI Taxonomy" id="53359"/>
    <lineage>
        <taxon>Bacteria</taxon>
        <taxon>Bacillati</taxon>
        <taxon>Actinomycetota</taxon>
        <taxon>Actinomycetes</taxon>
        <taxon>Micromonosporales</taxon>
        <taxon>Micromonosporaceae</taxon>
        <taxon>Dactylosporangium</taxon>
    </lineage>
</organism>
<dbReference type="PROSITE" id="PS50949">
    <property type="entry name" value="HTH_GNTR"/>
    <property type="match status" value="1"/>
</dbReference>
<dbReference type="PANTHER" id="PTHR43537">
    <property type="entry name" value="TRANSCRIPTIONAL REGULATOR, GNTR FAMILY"/>
    <property type="match status" value="1"/>
</dbReference>
<keyword evidence="1" id="KW-0805">Transcription regulation</keyword>
<reference evidence="5" key="1">
    <citation type="submission" date="2021-04" db="EMBL/GenBank/DDBJ databases">
        <authorList>
            <person name="Hartkoorn R.C."/>
            <person name="Beaudoing E."/>
            <person name="Hot D."/>
        </authorList>
    </citation>
    <scope>NUCLEOTIDE SEQUENCE</scope>
    <source>
        <strain evidence="5">NRRL B-16292</strain>
    </source>
</reference>
<dbReference type="Gene3D" id="1.10.10.10">
    <property type="entry name" value="Winged helix-like DNA-binding domain superfamily/Winged helix DNA-binding domain"/>
    <property type="match status" value="1"/>
</dbReference>
<protein>
    <submittedName>
        <fullName evidence="5">FCD domain-containing protein</fullName>
    </submittedName>
</protein>
<dbReference type="PANTHER" id="PTHR43537:SF5">
    <property type="entry name" value="UXU OPERON TRANSCRIPTIONAL REGULATOR"/>
    <property type="match status" value="1"/>
</dbReference>
<keyword evidence="6" id="KW-1185">Reference proteome</keyword>
<evidence type="ECO:0000256" key="2">
    <source>
        <dbReference type="ARBA" id="ARBA00023125"/>
    </source>
</evidence>
<dbReference type="PRINTS" id="PR00035">
    <property type="entry name" value="HTHGNTR"/>
</dbReference>
<dbReference type="InterPro" id="IPR036388">
    <property type="entry name" value="WH-like_DNA-bd_sf"/>
</dbReference>
<evidence type="ECO:0000313" key="5">
    <source>
        <dbReference type="EMBL" id="UWP85662.1"/>
    </source>
</evidence>
<dbReference type="InterPro" id="IPR011711">
    <property type="entry name" value="GntR_C"/>
</dbReference>
<evidence type="ECO:0000259" key="4">
    <source>
        <dbReference type="PROSITE" id="PS50949"/>
    </source>
</evidence>
<name>A0ABY5W7Z0_9ACTN</name>
<proteinExistence type="predicted"/>
<dbReference type="SMART" id="SM00345">
    <property type="entry name" value="HTH_GNTR"/>
    <property type="match status" value="1"/>
</dbReference>
<evidence type="ECO:0000313" key="6">
    <source>
        <dbReference type="Proteomes" id="UP001059617"/>
    </source>
</evidence>
<dbReference type="Pfam" id="PF07729">
    <property type="entry name" value="FCD"/>
    <property type="match status" value="1"/>
</dbReference>